<feature type="binding site" evidence="7">
    <location>
        <begin position="111"/>
        <end position="113"/>
    </location>
    <ligand>
        <name>FMN</name>
        <dbReference type="ChEBI" id="CHEBI:58210"/>
    </ligand>
</feature>
<dbReference type="PANTHER" id="PTHR10578">
    <property type="entry name" value="S -2-HYDROXY-ACID OXIDASE-RELATED"/>
    <property type="match status" value="1"/>
</dbReference>
<feature type="binding site" evidence="7">
    <location>
        <position position="189"/>
    </location>
    <ligand>
        <name>FMN</name>
        <dbReference type="ChEBI" id="CHEBI:58210"/>
    </ligand>
</feature>
<dbReference type="PROSITE" id="PS00557">
    <property type="entry name" value="FMN_HYDROXY_ACID_DH_1"/>
    <property type="match status" value="1"/>
</dbReference>
<dbReference type="Gene3D" id="3.20.20.70">
    <property type="entry name" value="Aldolase class I"/>
    <property type="match status" value="1"/>
</dbReference>
<dbReference type="EMBL" id="JAAMOW010000001">
    <property type="protein sequence ID" value="NGY03243.1"/>
    <property type="molecule type" value="Genomic_DNA"/>
</dbReference>
<dbReference type="InterPro" id="IPR000262">
    <property type="entry name" value="FMN-dep_DH"/>
</dbReference>
<feature type="binding site" evidence="7">
    <location>
        <position position="58"/>
    </location>
    <ligand>
        <name>glyoxylate</name>
        <dbReference type="ChEBI" id="CHEBI:36655"/>
    </ligand>
</feature>
<accession>A0A6M2BMK4</accession>
<dbReference type="GO" id="GO:0016614">
    <property type="term" value="F:oxidoreductase activity, acting on CH-OH group of donors"/>
    <property type="evidence" value="ECO:0007669"/>
    <property type="project" value="UniProtKB-ARBA"/>
</dbReference>
<dbReference type="Pfam" id="PF01070">
    <property type="entry name" value="FMN_dh"/>
    <property type="match status" value="1"/>
</dbReference>
<feature type="domain" description="FMN hydroxy acid dehydrogenase" evidence="8">
    <location>
        <begin position="32"/>
        <end position="415"/>
    </location>
</feature>
<evidence type="ECO:0000256" key="3">
    <source>
        <dbReference type="ARBA" id="ARBA00022643"/>
    </source>
</evidence>
<feature type="binding site" evidence="7">
    <location>
        <position position="198"/>
    </location>
    <ligand>
        <name>glyoxylate</name>
        <dbReference type="ChEBI" id="CHEBI:36655"/>
    </ligand>
</feature>
<feature type="active site" description="Proton acceptor" evidence="6">
    <location>
        <position position="310"/>
    </location>
</feature>
<dbReference type="AlphaFoldDB" id="A0A6M2BMK4"/>
<feature type="binding site" evidence="7">
    <location>
        <position position="140"/>
    </location>
    <ligand>
        <name>FMN</name>
        <dbReference type="ChEBI" id="CHEBI:58210"/>
    </ligand>
</feature>
<protein>
    <submittedName>
        <fullName evidence="9">Alpha-hydroxy-acid oxidizing protein</fullName>
    </submittedName>
</protein>
<feature type="binding site" evidence="7">
    <location>
        <begin position="341"/>
        <end position="345"/>
    </location>
    <ligand>
        <name>FMN</name>
        <dbReference type="ChEBI" id="CHEBI:58210"/>
    </ligand>
</feature>
<gene>
    <name evidence="9" type="ORF">G7Y85_00545</name>
</gene>
<dbReference type="InterPro" id="IPR037396">
    <property type="entry name" value="FMN_HAD"/>
</dbReference>
<dbReference type="PANTHER" id="PTHR10578:SF149">
    <property type="entry name" value="2-HYDROXYACID OXIDASE 2"/>
    <property type="match status" value="1"/>
</dbReference>
<comment type="cofactor">
    <cofactor evidence="1">
        <name>FMN</name>
        <dbReference type="ChEBI" id="CHEBI:58210"/>
    </cofactor>
</comment>
<name>A0A6M2BMK4_9GAMM</name>
<proteinExistence type="inferred from homology"/>
<dbReference type="InterPro" id="IPR012133">
    <property type="entry name" value="Alpha-hydoxy_acid_DH_FMN"/>
</dbReference>
<feature type="binding site" evidence="7">
    <location>
        <position position="308"/>
    </location>
    <ligand>
        <name>FMN</name>
        <dbReference type="ChEBI" id="CHEBI:58210"/>
    </ligand>
</feature>
<feature type="binding site" evidence="7">
    <location>
        <position position="286"/>
    </location>
    <ligand>
        <name>FMN</name>
        <dbReference type="ChEBI" id="CHEBI:58210"/>
    </ligand>
</feature>
<evidence type="ECO:0000259" key="8">
    <source>
        <dbReference type="PROSITE" id="PS51349"/>
    </source>
</evidence>
<dbReference type="PROSITE" id="PS51349">
    <property type="entry name" value="FMN_HYDROXY_ACID_DH_2"/>
    <property type="match status" value="1"/>
</dbReference>
<dbReference type="CDD" id="cd02809">
    <property type="entry name" value="alpha_hydroxyacid_oxid_FMN"/>
    <property type="match status" value="1"/>
</dbReference>
<keyword evidence="3 7" id="KW-0288">FMN</keyword>
<dbReference type="PIRSF" id="PIRSF000138">
    <property type="entry name" value="Al-hdrx_acd_dh"/>
    <property type="match status" value="1"/>
</dbReference>
<sequence>MSAAPVLVRPPYQARGAPFKLHASARRGGARVSLKNCYNIEDLRARARRKLPAPMFHYIDGGADDEWTMRRNSSAFDDYQLLPHYLHDVSSLDLSTRVLGCDLKMPLMLSPTGMSRLFHHHKELGAARAAARHGTLYSLSTMATTSIEDVAAATSGPKMFQVYIFKDRELTKELLQRCRQAGYRALCLTVDTMIAGNRERDRRHGMTMPPSVSLQSLFSYATSFDWTFHLALNPDFRLANVAHRVDALGGGAMALIDYVNSQFDRSVTWDDAAWLASQWDGPFVIKGMSSVEDARRAVAIGATAAMLSNHGGRQLDSVPAPIETLAPIRDAIGNDLELIIDGGIRRGTQVLKALALGANACSIGRPYLYGLAAGGEAGVDRALSLLRAEIERGLGLLGCRSIAELGAQHVTGIRRPLSRSPQTVTPFAG</sequence>
<dbReference type="InterPro" id="IPR008259">
    <property type="entry name" value="FMN_hydac_DH_AS"/>
</dbReference>
<evidence type="ECO:0000313" key="9">
    <source>
        <dbReference type="EMBL" id="NGY03243.1"/>
    </source>
</evidence>
<evidence type="ECO:0000256" key="1">
    <source>
        <dbReference type="ARBA" id="ARBA00001917"/>
    </source>
</evidence>
<evidence type="ECO:0000256" key="5">
    <source>
        <dbReference type="ARBA" id="ARBA00024042"/>
    </source>
</evidence>
<keyword evidence="2 7" id="KW-0285">Flavoprotein</keyword>
<dbReference type="InterPro" id="IPR013785">
    <property type="entry name" value="Aldolase_TIM"/>
</dbReference>
<feature type="binding site" evidence="7">
    <location>
        <begin position="364"/>
        <end position="365"/>
    </location>
    <ligand>
        <name>FMN</name>
        <dbReference type="ChEBI" id="CHEBI:58210"/>
    </ligand>
</feature>
<dbReference type="GO" id="GO:0010181">
    <property type="term" value="F:FMN binding"/>
    <property type="evidence" value="ECO:0007669"/>
    <property type="project" value="InterPro"/>
</dbReference>
<comment type="caution">
    <text evidence="9">The sequence shown here is derived from an EMBL/GenBank/DDBJ whole genome shotgun (WGS) entry which is preliminary data.</text>
</comment>
<evidence type="ECO:0000256" key="7">
    <source>
        <dbReference type="PIRSR" id="PIRSR000138-2"/>
    </source>
</evidence>
<organism evidence="9 10">
    <name type="scientific">Solimonas terrae</name>
    <dbReference type="NCBI Taxonomy" id="1396819"/>
    <lineage>
        <taxon>Bacteria</taxon>
        <taxon>Pseudomonadati</taxon>
        <taxon>Pseudomonadota</taxon>
        <taxon>Gammaproteobacteria</taxon>
        <taxon>Nevskiales</taxon>
        <taxon>Nevskiaceae</taxon>
        <taxon>Solimonas</taxon>
    </lineage>
</organism>
<feature type="binding site" evidence="7">
    <location>
        <position position="163"/>
    </location>
    <ligand>
        <name>glyoxylate</name>
        <dbReference type="ChEBI" id="CHEBI:36655"/>
    </ligand>
</feature>
<evidence type="ECO:0000313" key="10">
    <source>
        <dbReference type="Proteomes" id="UP000472676"/>
    </source>
</evidence>
<dbReference type="SUPFAM" id="SSF51395">
    <property type="entry name" value="FMN-linked oxidoreductases"/>
    <property type="match status" value="1"/>
</dbReference>
<comment type="similarity">
    <text evidence="5">Belongs to the FMN-dependent alpha-hydroxy acid dehydrogenase family.</text>
</comment>
<keyword evidence="10" id="KW-1185">Reference proteome</keyword>
<feature type="binding site" evidence="7">
    <location>
        <position position="310"/>
    </location>
    <ligand>
        <name>glyoxylate</name>
        <dbReference type="ChEBI" id="CHEBI:36655"/>
    </ligand>
</feature>
<evidence type="ECO:0000256" key="6">
    <source>
        <dbReference type="PIRSR" id="PIRSR000138-1"/>
    </source>
</evidence>
<feature type="binding site" evidence="7">
    <location>
        <position position="161"/>
    </location>
    <ligand>
        <name>FMN</name>
        <dbReference type="ChEBI" id="CHEBI:58210"/>
    </ligand>
</feature>
<evidence type="ECO:0000256" key="2">
    <source>
        <dbReference type="ARBA" id="ARBA00022630"/>
    </source>
</evidence>
<keyword evidence="4" id="KW-0560">Oxidoreductase</keyword>
<reference evidence="9 10" key="1">
    <citation type="journal article" date="2014" name="Int. J. Syst. Evol. Microbiol.">
        <title>Solimonas terrae sp. nov., isolated from soil.</title>
        <authorList>
            <person name="Kim S.J."/>
            <person name="Moon J.Y."/>
            <person name="Weon H.Y."/>
            <person name="Ahn J.H."/>
            <person name="Chen W.M."/>
            <person name="Kwon S.W."/>
        </authorList>
    </citation>
    <scope>NUCLEOTIDE SEQUENCE [LARGE SCALE GENOMIC DNA]</scope>
    <source>
        <strain evidence="9 10">KIS83-12</strain>
    </source>
</reference>
<feature type="binding site" evidence="7">
    <location>
        <position position="313"/>
    </location>
    <ligand>
        <name>glyoxylate</name>
        <dbReference type="ChEBI" id="CHEBI:36655"/>
    </ligand>
</feature>
<dbReference type="Proteomes" id="UP000472676">
    <property type="component" value="Unassembled WGS sequence"/>
</dbReference>
<evidence type="ECO:0000256" key="4">
    <source>
        <dbReference type="ARBA" id="ARBA00023002"/>
    </source>
</evidence>
<dbReference type="FunFam" id="3.20.20.70:FF:000029">
    <property type="entry name" value="L-lactate dehydrogenase"/>
    <property type="match status" value="1"/>
</dbReference>